<dbReference type="GO" id="GO:0004364">
    <property type="term" value="F:glutathione transferase activity"/>
    <property type="evidence" value="ECO:0007669"/>
    <property type="project" value="UniProtKB-EC"/>
</dbReference>
<dbReference type="PROSITE" id="PS50404">
    <property type="entry name" value="GST_NTER"/>
    <property type="match status" value="1"/>
</dbReference>
<proteinExistence type="inferred from homology"/>
<feature type="domain" description="GST N-terminal" evidence="4">
    <location>
        <begin position="1"/>
        <end position="29"/>
    </location>
</feature>
<dbReference type="OrthoDB" id="414243at2759"/>
<dbReference type="SFLD" id="SFLDS00019">
    <property type="entry name" value="Glutathione_Transferase_(cytos"/>
    <property type="match status" value="1"/>
</dbReference>
<evidence type="ECO:0000259" key="4">
    <source>
        <dbReference type="PROSITE" id="PS50404"/>
    </source>
</evidence>
<dbReference type="GO" id="GO:0006749">
    <property type="term" value="P:glutathione metabolic process"/>
    <property type="evidence" value="ECO:0007669"/>
    <property type="project" value="TreeGrafter"/>
</dbReference>
<protein>
    <recommendedName>
        <fullName evidence="1">glutathione transferase</fullName>
        <ecNumber evidence="1">2.5.1.18</ecNumber>
    </recommendedName>
</protein>
<dbReference type="PANTHER" id="PTHR11571">
    <property type="entry name" value="GLUTATHIONE S-TRANSFERASE"/>
    <property type="match status" value="1"/>
</dbReference>
<evidence type="ECO:0000259" key="5">
    <source>
        <dbReference type="PROSITE" id="PS50405"/>
    </source>
</evidence>
<dbReference type="InterPro" id="IPR040079">
    <property type="entry name" value="Glutathione_S-Trfase"/>
</dbReference>
<dbReference type="InterPro" id="IPR050213">
    <property type="entry name" value="GST_superfamily"/>
</dbReference>
<dbReference type="Proteomes" id="UP000708208">
    <property type="component" value="Unassembled WGS sequence"/>
</dbReference>
<evidence type="ECO:0000313" key="7">
    <source>
        <dbReference type="Proteomes" id="UP000708208"/>
    </source>
</evidence>
<comment type="catalytic activity">
    <reaction evidence="3">
        <text>RX + glutathione = an S-substituted glutathione + a halide anion + H(+)</text>
        <dbReference type="Rhea" id="RHEA:16437"/>
        <dbReference type="ChEBI" id="CHEBI:15378"/>
        <dbReference type="ChEBI" id="CHEBI:16042"/>
        <dbReference type="ChEBI" id="CHEBI:17792"/>
        <dbReference type="ChEBI" id="CHEBI:57925"/>
        <dbReference type="ChEBI" id="CHEBI:90779"/>
        <dbReference type="EC" id="2.5.1.18"/>
    </reaction>
</comment>
<sequence length="157" mass="17604">MPLLSIDGEVFTQSSAILRYLGNKFGLTGDDEIQRLRLDQVLDITADIRPSMRACYLETDPEKKEKLKATVVNEVIPLHLRQIEGIVSKTEGPYIAGSKLTYGDLGLVTAMHVWICSGYLTEAELQETYPATAKLREAVHNVPKIKAWIEVRPKTFC</sequence>
<comment type="caution">
    <text evidence="6">The sequence shown here is derived from an EMBL/GenBank/DDBJ whole genome shotgun (WGS) entry which is preliminary data.</text>
</comment>
<accession>A0A8J2JJ35</accession>
<comment type="similarity">
    <text evidence="2">Belongs to the GST superfamily. Sigma family.</text>
</comment>
<dbReference type="CDD" id="cd03192">
    <property type="entry name" value="GST_C_Sigma_like"/>
    <property type="match status" value="1"/>
</dbReference>
<organism evidence="6 7">
    <name type="scientific">Allacma fusca</name>
    <dbReference type="NCBI Taxonomy" id="39272"/>
    <lineage>
        <taxon>Eukaryota</taxon>
        <taxon>Metazoa</taxon>
        <taxon>Ecdysozoa</taxon>
        <taxon>Arthropoda</taxon>
        <taxon>Hexapoda</taxon>
        <taxon>Collembola</taxon>
        <taxon>Symphypleona</taxon>
        <taxon>Sminthuridae</taxon>
        <taxon>Allacma</taxon>
    </lineage>
</organism>
<gene>
    <name evidence="6" type="ORF">AFUS01_LOCUS7478</name>
</gene>
<dbReference type="AlphaFoldDB" id="A0A8J2JJ35"/>
<dbReference type="Pfam" id="PF14497">
    <property type="entry name" value="GST_C_3"/>
    <property type="match status" value="1"/>
</dbReference>
<dbReference type="EMBL" id="CAJVCH010050500">
    <property type="protein sequence ID" value="CAG7718055.1"/>
    <property type="molecule type" value="Genomic_DNA"/>
</dbReference>
<dbReference type="EC" id="2.5.1.18" evidence="1"/>
<feature type="domain" description="GST C-terminal" evidence="5">
    <location>
        <begin position="31"/>
        <end position="157"/>
    </location>
</feature>
<evidence type="ECO:0000313" key="6">
    <source>
        <dbReference type="EMBL" id="CAG7718055.1"/>
    </source>
</evidence>
<dbReference type="PROSITE" id="PS50405">
    <property type="entry name" value="GST_CTER"/>
    <property type="match status" value="1"/>
</dbReference>
<keyword evidence="7" id="KW-1185">Reference proteome</keyword>
<evidence type="ECO:0000256" key="3">
    <source>
        <dbReference type="ARBA" id="ARBA00047960"/>
    </source>
</evidence>
<dbReference type="InterPro" id="IPR004046">
    <property type="entry name" value="GST_C"/>
</dbReference>
<evidence type="ECO:0000256" key="2">
    <source>
        <dbReference type="ARBA" id="ARBA00038317"/>
    </source>
</evidence>
<name>A0A8J2JJ35_9HEXA</name>
<dbReference type="InterPro" id="IPR004045">
    <property type="entry name" value="Glutathione_S-Trfase_N"/>
</dbReference>
<dbReference type="FunFam" id="1.20.1050.10:FF:000030">
    <property type="entry name" value="Glutathione S-transferase S1"/>
    <property type="match status" value="1"/>
</dbReference>
<evidence type="ECO:0000256" key="1">
    <source>
        <dbReference type="ARBA" id="ARBA00012452"/>
    </source>
</evidence>
<dbReference type="InterPro" id="IPR010987">
    <property type="entry name" value="Glutathione-S-Trfase_C-like"/>
</dbReference>
<reference evidence="6" key="1">
    <citation type="submission" date="2021-06" db="EMBL/GenBank/DDBJ databases">
        <authorList>
            <person name="Hodson N. C."/>
            <person name="Mongue J. A."/>
            <person name="Jaron S. K."/>
        </authorList>
    </citation>
    <scope>NUCLEOTIDE SEQUENCE</scope>
</reference>